<comment type="caution">
    <text evidence="8">The sequence shown here is derived from an EMBL/GenBank/DDBJ whole genome shotgun (WGS) entry which is preliminary data.</text>
</comment>
<feature type="compositionally biased region" description="Basic and acidic residues" evidence="5">
    <location>
        <begin position="1409"/>
        <end position="1481"/>
    </location>
</feature>
<feature type="compositionally biased region" description="Polar residues" evidence="5">
    <location>
        <begin position="2509"/>
        <end position="2526"/>
    </location>
</feature>
<evidence type="ECO:0000259" key="7">
    <source>
        <dbReference type="PROSITE" id="PS50089"/>
    </source>
</evidence>
<dbReference type="CDD" id="cd16635">
    <property type="entry name" value="mRING-HC-C3HC3D_PHRF1"/>
    <property type="match status" value="1"/>
</dbReference>
<dbReference type="SUPFAM" id="SSF57903">
    <property type="entry name" value="FYVE/PHD zinc finger"/>
    <property type="match status" value="1"/>
</dbReference>
<proteinExistence type="predicted"/>
<feature type="compositionally biased region" description="Basic residues" evidence="5">
    <location>
        <begin position="355"/>
        <end position="364"/>
    </location>
</feature>
<evidence type="ECO:0008006" key="10">
    <source>
        <dbReference type="Google" id="ProtNLM"/>
    </source>
</evidence>
<accession>A0ABD2X9F5</accession>
<feature type="compositionally biased region" description="Basic and acidic residues" evidence="5">
    <location>
        <begin position="889"/>
        <end position="900"/>
    </location>
</feature>
<sequence length="3026" mass="337337">MSSDEDPIPKRTKKKKLLVVSESEDSEDEIVIPGRKRKVTILESDNDSSEDSDVPRRAVVRKKNHKIKSEDESDNDDHNINFDEGSTSSEWQTDWTSENESDTEVNSSNKKSLKINSSGAESSDGESEKCPICLLSFRDKPVANPVTCDHNFCENCITEWSKNINTCPVDRKTFDAISIRRNIGGKILRTVAISQPQQDGQLQDRETLEDLTYCEICHSPDCENLLLLCDACNSGYHTYCLDPPLEDIPAVDPWFCPPCDQRIQLDQRMIEEIRNWARRPTRINRLDEVIEDMRLARTPTHRRVRDTVDRIRAAANSASLVQQPSTSSQSDANTSDNLAGPSTSSRRNTSTTARTSRRTRRNGRARNETTNMEMREVRIPEYDENGELIERVTYVRANNASTSRVTRKKRRKVKSRRNVRVSTSKTIRSLKRLKKPVKRCTQSMKNHPPGLTSNSNINISRHLAGIGQVSIFGSGLGLDYSPPGSDIDDGFDIDTSGGVLGVMSRVRRPAVGRRANLKALIDRPVLNHQEEPSNFLDSILMGQEIWHSKNTKATIKVDGSLIIDKPKKSEPNNNESPVKIDKPLNETPVNNDRRLDVTNANPESLTRSAPMYNNPRSGNRGSGNYRGGGNQGGGGSYRGGGGEGGGYSGSGSGGGGDGSYGGSGGRHSYGPPGNMPQDYSMGGNYMPGNDHRNQPPPAHMNSPFNKRNRNPANYHDSPNRFPPRFHPDQHSPMGLPQNRDFAFSGRSIPDFPRSPQSLLHPMPPPLMQNRDGGRQNRGDGMHNRDNRMSTRDNEIRRDSGRGELYPRDSIVNNMYDNRNLNTRKNDDTNAVESTSNQSAESQQPDENERVQGGENVVIDDAPKTSYQTSTSVTTDKYDPFADDSDSDDEQRSKQSNEKPKSSKPVVPLRPPPGLRGFPGLKNDDTESLLGDDTSIMGDNTSAADENVGDKISTIGDDGTNEGQSSQPLEPPPSFSSFSNFDLESDQKSESASNEKNQKSKEKKEKTSNQKLRLTAYDSDEESESDQSDCPNFSIYSSETMNVARSSEQEMSSQIDPLKSPSASPSKGSKPLEPPPMPPFEDELRADHEDGVTPLEPPPMPSGMLEDDLQNKAGSPNAVEPLEPPPIPMDDLDETAPLQPPPMPPMDFEDDLGRSTPLTAMKPLEPPPSPPDLGRATPASIMHPLEPPPSPPDLDRISSTSVGQPLEPPPSPPDLATSVIHPLEPPPSPPDLGRMTPGLIIKPLEPPPMPPMDFGRLTPAPDVTTSMSPIPHMTDSNFEMTSKVSMPLEPPPIPPELDIDISMSEEESSGVEEEDDSETPVFGPKNRSKKRTAYKIEGKNTTGEDETTIETSEYLDAVQKERQALSKTSGKIQLDSRGKITFKIGNLSRLNKVNLYDEVDESEIKSLPLDLEKEKEKDKEKVEEAEKQKEKAKSKEKEKEKERDNDKEKESKRKDRDLEKNKRESKSKHVEKESRSRRSKHDDKKRKSSKSRSKSKSSRKRSRSTASGWDIRPDFAESGSEDRTQSPAELRSKSKSKSRSRSRSRSVSITRSLSRSKSKSRSRSRSRSTSKSRSRSESESSLRSRSKSSSSVQEINDQSPLRPKQIPIDLDELQQTLDKKLIELDDMNSKNAEHNKNQDDMVRGTSQGMEAAAALLDEIENSFDADLIREITSPKGAAGSDEDKMSLATEDEEEARKMAEELGELEAAEKAKKLKEQKETDKNKSSDDDDDDDDESVEAVAEVDRREEVIDLESAEFDDKAIEYDGDLEEDGFQMETAPSLTPSVTPARRQETLEEEGIDHDQDEPTSEWEADGAITPCKDELTTKELRLREAAALLADSGLEPITPARDRLDDGLAGIRTPADYAGLGTEAISETDEAMNFEDELALLNMRSRGGASTVDKDVEEGEIAEENRRPQSQGLKIKDIVVAEDESTKRKRKKDKKEKEKVVKDSERNKENIAALENLTAWKKLAVKERSYREKRSKSRDSKSAKKKKEETKKKKEKRKELPRYDVRKLVAEKPRSRKDAYGRDLRDSSRSRSLSLSRERSAAYVRRSRSLSPRGRGRSRSRSWSRGRRSRSHSPPARRRSLSPRGRRIDRVRRRSLSKDRGRSRSRSRRRSVSPAARSRKHQVATKKRRSRSRSRSPKSPRSRSRSTSRGRSRRKDKKKAVREARSRSRQVKKRSRSKSVKRRDKKHTKRAKSRSVERQHSWERQQLAIAEATARADPNWAGAHWSPSWSRSRSKTPPLSLRPDNIARNWSPPMSGLMQTAAPKNLKVILTNKEVLKKKKKEKRKEARKLKELEKKKKGVGTVATLGKRARSPAPQKEVFASGDNILVSVCFNKENEAQSSISEPELPETIPLLPPVKRRRREPLQLEPPTLQMPQPAKKLKKDKVTKEASLAKSPLPALKTGQQLTAITKPPKKKDKKKSKAAEIAATKKPTAIIDLDQSPFREQTPSPKDIIVLSDDEDKQQQQIDDEEMGTPELQQESLTPARPEPTFQQGPKTPPEPQQSQSIKFSITNKQTNLRPSLINPLMEEDDEEEEEEEEERAEVNRGVGMTAEMQELMDEQAEEELELRAQEELESRVKVGPNTPPEPPESPDVYDPFDPTKSRSPTPETNEQGDHRHGTDEKATASSPNEAHIDLDTSAEIQEEDNKTEPVAKPASDKPKIISMVTIKRPSPKSNTPPLNDHHMENAGKKVDSPPVNNQDKTSSTATSTATVINQYHSINPVLATVAAAVQRSGVFNSVSSVVGPRNLLHPLPRPPTLPNIFPHSLPKPPAPLRTLPSKLLPKNISMLGQNGSDAMIDVSAVESGATVGAAGGIDLSSPYSPGSSLSDGLFDPPSPGFNNNSPNAPVSNKTKKGKDKSDPFDALFDASPIVLPKSSKSRSKRQTEKDKKKKGTHSKIGVRMDENQLQILDDLPSSAVEMQVKDKFLKKLNRQERVVEEVKLVLKPHYTKKHVTKEEYKDIMRKAVPKICHNKTGEINPKKIAALIEAYVKKARAKKKLGSSAPSSSNTAKKPTKNLWS</sequence>
<evidence type="ECO:0000256" key="2">
    <source>
        <dbReference type="ARBA" id="ARBA00022771"/>
    </source>
</evidence>
<feature type="compositionally biased region" description="Basic residues" evidence="5">
    <location>
        <begin position="1532"/>
        <end position="1543"/>
    </location>
</feature>
<dbReference type="PROSITE" id="PS50089">
    <property type="entry name" value="ZF_RING_2"/>
    <property type="match status" value="1"/>
</dbReference>
<feature type="compositionally biased region" description="Basic residues" evidence="5">
    <location>
        <begin position="1553"/>
        <end position="1572"/>
    </location>
</feature>
<feature type="region of interest" description="Disordered" evidence="5">
    <location>
        <begin position="564"/>
        <end position="1349"/>
    </location>
</feature>
<feature type="region of interest" description="Disordered" evidence="5">
    <location>
        <begin position="1891"/>
        <end position="1955"/>
    </location>
</feature>
<feature type="compositionally biased region" description="Low complexity" evidence="5">
    <location>
        <begin position="1058"/>
        <end position="1070"/>
    </location>
</feature>
<dbReference type="Pfam" id="PF23030">
    <property type="entry name" value="SCAF11-like_C"/>
    <property type="match status" value="1"/>
</dbReference>
<feature type="compositionally biased region" description="Acidic residues" evidence="5">
    <location>
        <begin position="2464"/>
        <end position="2480"/>
    </location>
</feature>
<feature type="compositionally biased region" description="Low complexity" evidence="5">
    <location>
        <begin position="342"/>
        <end position="354"/>
    </location>
</feature>
<feature type="compositionally biased region" description="Polar residues" evidence="5">
    <location>
        <begin position="2234"/>
        <end position="2244"/>
    </location>
</feature>
<organism evidence="8 9">
    <name type="scientific">Trichogramma kaykai</name>
    <dbReference type="NCBI Taxonomy" id="54128"/>
    <lineage>
        <taxon>Eukaryota</taxon>
        <taxon>Metazoa</taxon>
        <taxon>Ecdysozoa</taxon>
        <taxon>Arthropoda</taxon>
        <taxon>Hexapoda</taxon>
        <taxon>Insecta</taxon>
        <taxon>Pterygota</taxon>
        <taxon>Neoptera</taxon>
        <taxon>Endopterygota</taxon>
        <taxon>Hymenoptera</taxon>
        <taxon>Apocrita</taxon>
        <taxon>Proctotrupomorpha</taxon>
        <taxon>Chalcidoidea</taxon>
        <taxon>Trichogrammatidae</taxon>
        <taxon>Trichogramma</taxon>
    </lineage>
</organism>
<feature type="region of interest" description="Disordered" evidence="5">
    <location>
        <begin position="2830"/>
        <end position="2868"/>
    </location>
</feature>
<keyword evidence="9" id="KW-1185">Reference proteome</keyword>
<feature type="region of interest" description="Disordered" evidence="5">
    <location>
        <begin position="2286"/>
        <end position="2306"/>
    </location>
</feature>
<feature type="compositionally biased region" description="Polar residues" evidence="5">
    <location>
        <begin position="864"/>
        <end position="874"/>
    </location>
</feature>
<feature type="compositionally biased region" description="Gly residues" evidence="5">
    <location>
        <begin position="620"/>
        <end position="667"/>
    </location>
</feature>
<feature type="region of interest" description="Disordered" evidence="5">
    <location>
        <begin position="1669"/>
        <end position="1759"/>
    </location>
</feature>
<dbReference type="InterPro" id="IPR057031">
    <property type="entry name" value="SFR19-like_C"/>
</dbReference>
<feature type="compositionally biased region" description="Basic and acidic residues" evidence="5">
    <location>
        <begin position="2688"/>
        <end position="2700"/>
    </location>
</feature>
<feature type="compositionally biased region" description="Polar residues" evidence="5">
    <location>
        <begin position="84"/>
        <end position="96"/>
    </location>
</feature>
<dbReference type="PANTHER" id="PTHR12618">
    <property type="entry name" value="PHD AND RING FINGER DOMAIN-CONTAINING PROTEIN 1"/>
    <property type="match status" value="1"/>
</dbReference>
<feature type="compositionally biased region" description="Basic residues" evidence="5">
    <location>
        <begin position="2174"/>
        <end position="2200"/>
    </location>
</feature>
<feature type="region of interest" description="Disordered" evidence="5">
    <location>
        <begin position="2345"/>
        <end position="2714"/>
    </location>
</feature>
<evidence type="ECO:0000256" key="1">
    <source>
        <dbReference type="ARBA" id="ARBA00022723"/>
    </source>
</evidence>
<feature type="compositionally biased region" description="Basic and acidic residues" evidence="5">
    <location>
        <begin position="995"/>
        <end position="1007"/>
    </location>
</feature>
<feature type="compositionally biased region" description="Basic and acidic residues" evidence="5">
    <location>
        <begin position="2574"/>
        <end position="2585"/>
    </location>
</feature>
<feature type="compositionally biased region" description="Low complexity" evidence="5">
    <location>
        <begin position="1582"/>
        <end position="1591"/>
    </location>
</feature>
<feature type="compositionally biased region" description="Basic and acidic residues" evidence="5">
    <location>
        <begin position="771"/>
        <end position="806"/>
    </location>
</feature>
<feature type="compositionally biased region" description="Polar residues" evidence="5">
    <location>
        <begin position="3009"/>
        <end position="3026"/>
    </location>
</feature>
<evidence type="ECO:0000313" key="8">
    <source>
        <dbReference type="EMBL" id="KAL3401734.1"/>
    </source>
</evidence>
<feature type="compositionally biased region" description="Basic residues" evidence="5">
    <location>
        <begin position="2061"/>
        <end position="2102"/>
    </location>
</feature>
<dbReference type="InterPro" id="IPR011011">
    <property type="entry name" value="Znf_FYVE_PHD"/>
</dbReference>
<feature type="compositionally biased region" description="Basic residues" evidence="5">
    <location>
        <begin position="2419"/>
        <end position="2428"/>
    </location>
</feature>
<feature type="compositionally biased region" description="Acidic residues" evidence="5">
    <location>
        <begin position="2534"/>
        <end position="2548"/>
    </location>
</feature>
<dbReference type="InterPro" id="IPR019786">
    <property type="entry name" value="Zinc_finger_PHD-type_CS"/>
</dbReference>
<feature type="compositionally biased region" description="Basic residues" evidence="5">
    <location>
        <begin position="2286"/>
        <end position="2295"/>
    </location>
</feature>
<dbReference type="Pfam" id="PF13639">
    <property type="entry name" value="zf-RING_2"/>
    <property type="match status" value="1"/>
</dbReference>
<dbReference type="InterPro" id="IPR019787">
    <property type="entry name" value="Znf_PHD-finger"/>
</dbReference>
<evidence type="ECO:0000259" key="6">
    <source>
        <dbReference type="PROSITE" id="PS50016"/>
    </source>
</evidence>
<keyword evidence="3" id="KW-0862">Zinc</keyword>
<feature type="domain" description="RING-type" evidence="7">
    <location>
        <begin position="130"/>
        <end position="171"/>
    </location>
</feature>
<feature type="compositionally biased region" description="Basic and acidic residues" evidence="5">
    <location>
        <begin position="2652"/>
        <end position="2668"/>
    </location>
</feature>
<feature type="region of interest" description="Disordered" evidence="5">
    <location>
        <begin position="3003"/>
        <end position="3026"/>
    </location>
</feature>
<dbReference type="Pfam" id="PF00628">
    <property type="entry name" value="PHD"/>
    <property type="match status" value="1"/>
</dbReference>
<feature type="compositionally biased region" description="Polar residues" evidence="5">
    <location>
        <begin position="598"/>
        <end position="607"/>
    </location>
</feature>
<feature type="compositionally biased region" description="Low complexity" evidence="5">
    <location>
        <begin position="2347"/>
        <end position="2359"/>
    </location>
</feature>
<feature type="compositionally biased region" description="Acidic residues" evidence="5">
    <location>
        <begin position="1296"/>
        <end position="1317"/>
    </location>
</feature>
<dbReference type="SMART" id="SM00184">
    <property type="entry name" value="RING"/>
    <property type="match status" value="2"/>
</dbReference>
<feature type="compositionally biased region" description="Basic and acidic residues" evidence="5">
    <location>
        <begin position="1510"/>
        <end position="1523"/>
    </location>
</feature>
<feature type="compositionally biased region" description="Low complexity" evidence="5">
    <location>
        <begin position="2845"/>
        <end position="2854"/>
    </location>
</feature>
<feature type="compositionally biased region" description="Acidic residues" evidence="5">
    <location>
        <begin position="1793"/>
        <end position="1811"/>
    </location>
</feature>
<feature type="region of interest" description="Disordered" evidence="5">
    <location>
        <begin position="1"/>
        <end position="127"/>
    </location>
</feature>
<evidence type="ECO:0000256" key="4">
    <source>
        <dbReference type="PROSITE-ProRule" id="PRU00175"/>
    </source>
</evidence>
<dbReference type="GO" id="GO:0008270">
    <property type="term" value="F:zinc ion binding"/>
    <property type="evidence" value="ECO:0007669"/>
    <property type="project" value="UniProtKB-KW"/>
</dbReference>
<dbReference type="InterPro" id="IPR001965">
    <property type="entry name" value="Znf_PHD"/>
</dbReference>
<evidence type="ECO:0000256" key="5">
    <source>
        <dbReference type="SAM" id="MobiDB-lite"/>
    </source>
</evidence>
<feature type="domain" description="PHD-type" evidence="6">
    <location>
        <begin position="211"/>
        <end position="262"/>
    </location>
</feature>
<feature type="compositionally biased region" description="Polar residues" evidence="5">
    <location>
        <begin position="1029"/>
        <end position="1054"/>
    </location>
</feature>
<feature type="compositionally biased region" description="Basic and acidic residues" evidence="5">
    <location>
        <begin position="1972"/>
        <end position="2036"/>
    </location>
</feature>
<feature type="compositionally biased region" description="Low complexity" evidence="5">
    <location>
        <begin position="2373"/>
        <end position="2384"/>
    </location>
</feature>
<dbReference type="PROSITE" id="PS01359">
    <property type="entry name" value="ZF_PHD_1"/>
    <property type="match status" value="1"/>
</dbReference>
<feature type="compositionally biased region" description="Polar residues" evidence="5">
    <location>
        <begin position="810"/>
        <end position="844"/>
    </location>
</feature>
<feature type="region of interest" description="Disordered" evidence="5">
    <location>
        <begin position="1396"/>
        <end position="1611"/>
    </location>
</feature>
<protein>
    <recommendedName>
        <fullName evidence="10">PHD-type domain-containing protein</fullName>
    </recommendedName>
</protein>
<feature type="compositionally biased region" description="Basic residues" evidence="5">
    <location>
        <begin position="2110"/>
        <end position="2167"/>
    </location>
</feature>
<dbReference type="EMBL" id="JBJJXI010000043">
    <property type="protein sequence ID" value="KAL3401734.1"/>
    <property type="molecule type" value="Genomic_DNA"/>
</dbReference>
<feature type="region of interest" description="Disordered" evidence="5">
    <location>
        <begin position="1972"/>
        <end position="2250"/>
    </location>
</feature>
<feature type="compositionally biased region" description="Basic residues" evidence="5">
    <location>
        <begin position="1482"/>
        <end position="1502"/>
    </location>
</feature>
<dbReference type="InterPro" id="IPR013083">
    <property type="entry name" value="Znf_RING/FYVE/PHD"/>
</dbReference>
<name>A0ABD2X9F5_9HYME</name>
<feature type="compositionally biased region" description="Basic and acidic residues" evidence="5">
    <location>
        <begin position="1706"/>
        <end position="1725"/>
    </location>
</feature>
<gene>
    <name evidence="8" type="ORF">TKK_005097</name>
</gene>
<dbReference type="InterPro" id="IPR001841">
    <property type="entry name" value="Znf_RING"/>
</dbReference>
<feature type="region of interest" description="Disordered" evidence="5">
    <location>
        <begin position="315"/>
        <end position="371"/>
    </location>
</feature>
<feature type="compositionally biased region" description="Acidic residues" evidence="5">
    <location>
        <begin position="1017"/>
        <end position="1026"/>
    </location>
</feature>
<dbReference type="InterPro" id="IPR017907">
    <property type="entry name" value="Znf_RING_CS"/>
</dbReference>
<dbReference type="SMART" id="SM00249">
    <property type="entry name" value="PHD"/>
    <property type="match status" value="1"/>
</dbReference>
<keyword evidence="2 4" id="KW-0863">Zinc-finger</keyword>
<dbReference type="SUPFAM" id="SSF57850">
    <property type="entry name" value="RING/U-box"/>
    <property type="match status" value="1"/>
</dbReference>
<dbReference type="Proteomes" id="UP001627154">
    <property type="component" value="Unassembled WGS sequence"/>
</dbReference>
<feature type="compositionally biased region" description="Basic and acidic residues" evidence="5">
    <location>
        <begin position="2201"/>
        <end position="2210"/>
    </location>
</feature>
<feature type="region of interest" description="Disordered" evidence="5">
    <location>
        <begin position="1773"/>
        <end position="1818"/>
    </location>
</feature>
<dbReference type="Gene3D" id="3.30.40.10">
    <property type="entry name" value="Zinc/RING finger domain, C3HC4 (zinc finger)"/>
    <property type="match status" value="2"/>
</dbReference>
<feature type="compositionally biased region" description="Basic and acidic residues" evidence="5">
    <location>
        <begin position="2620"/>
        <end position="2631"/>
    </location>
</feature>
<feature type="region of interest" description="Disordered" evidence="5">
    <location>
        <begin position="2880"/>
        <end position="2906"/>
    </location>
</feature>
<keyword evidence="1" id="KW-0479">Metal-binding</keyword>
<evidence type="ECO:0000313" key="9">
    <source>
        <dbReference type="Proteomes" id="UP001627154"/>
    </source>
</evidence>
<feature type="compositionally biased region" description="Acidic residues" evidence="5">
    <location>
        <begin position="1726"/>
        <end position="1736"/>
    </location>
</feature>
<dbReference type="InterPro" id="IPR047157">
    <property type="entry name" value="PHRF1/Atg35"/>
</dbReference>
<feature type="compositionally biased region" description="Basic and acidic residues" evidence="5">
    <location>
        <begin position="1081"/>
        <end position="1090"/>
    </location>
</feature>
<dbReference type="PANTHER" id="PTHR12618:SF20">
    <property type="entry name" value="PHD AND RING FINGER DOMAIN-CONTAINING PROTEIN 1"/>
    <property type="match status" value="1"/>
</dbReference>
<feature type="compositionally biased region" description="Polar residues" evidence="5">
    <location>
        <begin position="1262"/>
        <end position="1283"/>
    </location>
</feature>
<evidence type="ECO:0000256" key="3">
    <source>
        <dbReference type="ARBA" id="ARBA00022833"/>
    </source>
</evidence>
<feature type="compositionally biased region" description="Basic and acidic residues" evidence="5">
    <location>
        <begin position="1942"/>
        <end position="1955"/>
    </location>
</feature>
<dbReference type="PROSITE" id="PS50016">
    <property type="entry name" value="ZF_PHD_2"/>
    <property type="match status" value="1"/>
</dbReference>
<feature type="compositionally biased region" description="Acidic residues" evidence="5">
    <location>
        <begin position="2563"/>
        <end position="2573"/>
    </location>
</feature>
<feature type="compositionally biased region" description="Basic residues" evidence="5">
    <location>
        <begin position="405"/>
        <end position="419"/>
    </location>
</feature>
<feature type="compositionally biased region" description="Polar residues" evidence="5">
    <location>
        <begin position="316"/>
        <end position="341"/>
    </location>
</feature>
<reference evidence="8 9" key="1">
    <citation type="journal article" date="2024" name="bioRxiv">
        <title>A reference genome for Trichogramma kaykai: A tiny desert-dwelling parasitoid wasp with competing sex-ratio distorters.</title>
        <authorList>
            <person name="Culotta J."/>
            <person name="Lindsey A.R."/>
        </authorList>
    </citation>
    <scope>NUCLEOTIDE SEQUENCE [LARGE SCALE GENOMIC DNA]</scope>
    <source>
        <strain evidence="8 9">KSX58</strain>
    </source>
</reference>
<dbReference type="CDD" id="cd15536">
    <property type="entry name" value="PHD_PHRF1"/>
    <property type="match status" value="1"/>
</dbReference>
<feature type="region of interest" description="Disordered" evidence="5">
    <location>
        <begin position="400"/>
        <end position="425"/>
    </location>
</feature>
<dbReference type="PROSITE" id="PS00518">
    <property type="entry name" value="ZF_RING_1"/>
    <property type="match status" value="1"/>
</dbReference>
<feature type="compositionally biased region" description="Low complexity" evidence="5">
    <location>
        <begin position="106"/>
        <end position="122"/>
    </location>
</feature>